<dbReference type="Proteomes" id="UP000324222">
    <property type="component" value="Unassembled WGS sequence"/>
</dbReference>
<gene>
    <name evidence="2" type="ORF">E2C01_101153</name>
</gene>
<sequence>MCTVAIQTDLSDLLPDLSTTTASPSTSASSSVKTTTAAATKTSTPITSSAPYLSAISRTPRKSEKTDKSNK</sequence>
<organism evidence="2 3">
    <name type="scientific">Portunus trituberculatus</name>
    <name type="common">Swimming crab</name>
    <name type="synonym">Neptunus trituberculatus</name>
    <dbReference type="NCBI Taxonomy" id="210409"/>
    <lineage>
        <taxon>Eukaryota</taxon>
        <taxon>Metazoa</taxon>
        <taxon>Ecdysozoa</taxon>
        <taxon>Arthropoda</taxon>
        <taxon>Crustacea</taxon>
        <taxon>Multicrustacea</taxon>
        <taxon>Malacostraca</taxon>
        <taxon>Eumalacostraca</taxon>
        <taxon>Eucarida</taxon>
        <taxon>Decapoda</taxon>
        <taxon>Pleocyemata</taxon>
        <taxon>Brachyura</taxon>
        <taxon>Eubrachyura</taxon>
        <taxon>Portunoidea</taxon>
        <taxon>Portunidae</taxon>
        <taxon>Portuninae</taxon>
        <taxon>Portunus</taxon>
    </lineage>
</organism>
<name>A0A5B7K9X3_PORTR</name>
<evidence type="ECO:0000313" key="2">
    <source>
        <dbReference type="EMBL" id="MPD05413.1"/>
    </source>
</evidence>
<comment type="caution">
    <text evidence="2">The sequence shown here is derived from an EMBL/GenBank/DDBJ whole genome shotgun (WGS) entry which is preliminary data.</text>
</comment>
<feature type="region of interest" description="Disordered" evidence="1">
    <location>
        <begin position="13"/>
        <end position="71"/>
    </location>
</feature>
<dbReference type="AlphaFoldDB" id="A0A5B7K9X3"/>
<feature type="compositionally biased region" description="Basic and acidic residues" evidence="1">
    <location>
        <begin position="61"/>
        <end position="71"/>
    </location>
</feature>
<proteinExistence type="predicted"/>
<evidence type="ECO:0000313" key="3">
    <source>
        <dbReference type="Proteomes" id="UP000324222"/>
    </source>
</evidence>
<evidence type="ECO:0000256" key="1">
    <source>
        <dbReference type="SAM" id="MobiDB-lite"/>
    </source>
</evidence>
<accession>A0A5B7K9X3</accession>
<dbReference type="EMBL" id="VSRR010145867">
    <property type="protein sequence ID" value="MPD05413.1"/>
    <property type="molecule type" value="Genomic_DNA"/>
</dbReference>
<keyword evidence="3" id="KW-1185">Reference proteome</keyword>
<reference evidence="2 3" key="1">
    <citation type="submission" date="2019-05" db="EMBL/GenBank/DDBJ databases">
        <title>Another draft genome of Portunus trituberculatus and its Hox gene families provides insights of decapod evolution.</title>
        <authorList>
            <person name="Jeong J.-H."/>
            <person name="Song I."/>
            <person name="Kim S."/>
            <person name="Choi T."/>
            <person name="Kim D."/>
            <person name="Ryu S."/>
            <person name="Kim W."/>
        </authorList>
    </citation>
    <scope>NUCLEOTIDE SEQUENCE [LARGE SCALE GENOMIC DNA]</scope>
    <source>
        <tissue evidence="2">Muscle</tissue>
    </source>
</reference>
<feature type="compositionally biased region" description="Low complexity" evidence="1">
    <location>
        <begin position="18"/>
        <end position="50"/>
    </location>
</feature>
<protein>
    <submittedName>
        <fullName evidence="2">Uncharacterized protein</fullName>
    </submittedName>
</protein>